<evidence type="ECO:0000256" key="1">
    <source>
        <dbReference type="SAM" id="MobiDB-lite"/>
    </source>
</evidence>
<dbReference type="STRING" id="1577474.GA0111570_10124"/>
<protein>
    <submittedName>
        <fullName evidence="3">CBS domain-containing protein</fullName>
    </submittedName>
</protein>
<dbReference type="SMART" id="SM00924">
    <property type="entry name" value="MgtE_N"/>
    <property type="match status" value="1"/>
</dbReference>
<dbReference type="SUPFAM" id="SSF158791">
    <property type="entry name" value="MgtE N-terminal domain-like"/>
    <property type="match status" value="1"/>
</dbReference>
<dbReference type="EMBL" id="FMYF01000001">
    <property type="protein sequence ID" value="SDB79755.1"/>
    <property type="molecule type" value="Genomic_DNA"/>
</dbReference>
<organism evidence="3 4">
    <name type="scientific">Raineyella antarctica</name>
    <dbReference type="NCBI Taxonomy" id="1577474"/>
    <lineage>
        <taxon>Bacteria</taxon>
        <taxon>Bacillati</taxon>
        <taxon>Actinomycetota</taxon>
        <taxon>Actinomycetes</taxon>
        <taxon>Propionibacteriales</taxon>
        <taxon>Propionibacteriaceae</taxon>
        <taxon>Raineyella</taxon>
    </lineage>
</organism>
<accession>A0A1G6GDD7</accession>
<dbReference type="Pfam" id="PF00571">
    <property type="entry name" value="CBS"/>
    <property type="match status" value="1"/>
</dbReference>
<dbReference type="InterPro" id="IPR000644">
    <property type="entry name" value="CBS_dom"/>
</dbReference>
<name>A0A1G6GDD7_9ACTN</name>
<evidence type="ECO:0000259" key="2">
    <source>
        <dbReference type="SMART" id="SM00924"/>
    </source>
</evidence>
<keyword evidence="4" id="KW-1185">Reference proteome</keyword>
<feature type="domain" description="Magnesium transporter MgtE intracellular" evidence="2">
    <location>
        <begin position="204"/>
        <end position="307"/>
    </location>
</feature>
<reference evidence="3 4" key="1">
    <citation type="submission" date="2016-06" db="EMBL/GenBank/DDBJ databases">
        <authorList>
            <person name="Olsen C.W."/>
            <person name="Carey S."/>
            <person name="Hinshaw L."/>
            <person name="Karasin A.I."/>
        </authorList>
    </citation>
    <scope>NUCLEOTIDE SEQUENCE [LARGE SCALE GENOMIC DNA]</scope>
    <source>
        <strain evidence="3 4">LZ-22</strain>
    </source>
</reference>
<dbReference type="PANTHER" id="PTHR43773">
    <property type="entry name" value="MAGNESIUM TRANSPORTER MGTE"/>
    <property type="match status" value="1"/>
</dbReference>
<dbReference type="InterPro" id="IPR006668">
    <property type="entry name" value="Mg_transptr_MgtE_intracell_dom"/>
</dbReference>
<dbReference type="RefSeq" id="WP_175557249.1">
    <property type="nucleotide sequence ID" value="NZ_FMYF01000001.1"/>
</dbReference>
<dbReference type="InterPro" id="IPR038076">
    <property type="entry name" value="MgtE_N_sf"/>
</dbReference>
<dbReference type="InterPro" id="IPR046342">
    <property type="entry name" value="CBS_dom_sf"/>
</dbReference>
<evidence type="ECO:0000313" key="3">
    <source>
        <dbReference type="EMBL" id="SDB79755.1"/>
    </source>
</evidence>
<feature type="region of interest" description="Disordered" evidence="1">
    <location>
        <begin position="1"/>
        <end position="20"/>
    </location>
</feature>
<dbReference type="AlphaFoldDB" id="A0A1G6GDD7"/>
<dbReference type="InterPro" id="IPR006669">
    <property type="entry name" value="MgtE_transporter"/>
</dbReference>
<gene>
    <name evidence="3" type="ORF">GA0111570_10124</name>
</gene>
<dbReference type="Pfam" id="PF03448">
    <property type="entry name" value="MgtE_N"/>
    <property type="match status" value="1"/>
</dbReference>
<dbReference type="PANTHER" id="PTHR43773:SF1">
    <property type="entry name" value="MAGNESIUM TRANSPORTER MGTE"/>
    <property type="match status" value="1"/>
</dbReference>
<dbReference type="Gene3D" id="1.25.60.10">
    <property type="entry name" value="MgtE N-terminal domain-like"/>
    <property type="match status" value="1"/>
</dbReference>
<proteinExistence type="predicted"/>
<dbReference type="SUPFAM" id="SSF54631">
    <property type="entry name" value="CBS-domain pair"/>
    <property type="match status" value="1"/>
</dbReference>
<dbReference type="GO" id="GO:0015095">
    <property type="term" value="F:magnesium ion transmembrane transporter activity"/>
    <property type="evidence" value="ECO:0007669"/>
    <property type="project" value="InterPro"/>
</dbReference>
<dbReference type="GO" id="GO:0016020">
    <property type="term" value="C:membrane"/>
    <property type="evidence" value="ECO:0007669"/>
    <property type="project" value="InterPro"/>
</dbReference>
<sequence length="443" mass="47350">MESPLSALGANAGGGRRRSERRRELSGLLVSVAGLVGRPVRGQDGAPVGRLDDVVVLAGDPHPPVVGYTVRIGPRRVWLHAEDVAGVEQGELRLQASKFDLQDVRRRPLEIQLYHDVVDHQLVDLHGVQVVRASDLYLGDVGDGWRLVGVDTSWSTFLRRALPGRRGRHPSPSGVLDWAGIHSMAVSEEQGVQLDVPNEQLKLLSAAELADLLGDLGRSERQELLDDLDTEDAADALELMSSADSASVLGDAEVGRAAELLATMEPDEAVEALRELSLEDREALLNELAEEDEGELRSLLGFDEDTAGGIMTSAMPVVPADSTVADAVQALLEGRGDSGQSEVVLLVDGSGALVDDVSALELLGEDPGRPLAELVGPPWPTTVRADASLDDVVDAVRDNIGASMVVVDEANRPLGRILADDIIDALGDMERRWPWQRVKGGNA</sequence>
<feature type="compositionally biased region" description="Low complexity" evidence="1">
    <location>
        <begin position="1"/>
        <end position="10"/>
    </location>
</feature>
<dbReference type="Gene3D" id="3.10.580.10">
    <property type="entry name" value="CBS-domain"/>
    <property type="match status" value="1"/>
</dbReference>
<dbReference type="Proteomes" id="UP000199086">
    <property type="component" value="Unassembled WGS sequence"/>
</dbReference>
<evidence type="ECO:0000313" key="4">
    <source>
        <dbReference type="Proteomes" id="UP000199086"/>
    </source>
</evidence>